<dbReference type="EMBL" id="FUWZ01000005">
    <property type="protein sequence ID" value="SKA40054.1"/>
    <property type="molecule type" value="Genomic_DNA"/>
</dbReference>
<dbReference type="CDD" id="cd04496">
    <property type="entry name" value="SSB_OBF"/>
    <property type="match status" value="1"/>
</dbReference>
<dbReference type="Gene3D" id="2.40.50.140">
    <property type="entry name" value="Nucleic acid-binding proteins"/>
    <property type="match status" value="1"/>
</dbReference>
<dbReference type="InterPro" id="IPR012340">
    <property type="entry name" value="NA-bd_OB-fold"/>
</dbReference>
<evidence type="ECO:0000256" key="3">
    <source>
        <dbReference type="RuleBase" id="RU000524"/>
    </source>
</evidence>
<accession>A0A1T4TI18</accession>
<dbReference type="RefSeq" id="WP_078671925.1">
    <property type="nucleotide sequence ID" value="NZ_FUWZ01000005.1"/>
</dbReference>
<feature type="region of interest" description="Disordered" evidence="4">
    <location>
        <begin position="105"/>
        <end position="135"/>
    </location>
</feature>
<dbReference type="Pfam" id="PF00436">
    <property type="entry name" value="SSB"/>
    <property type="match status" value="1"/>
</dbReference>
<dbReference type="PANTHER" id="PTHR10302:SF0">
    <property type="entry name" value="SINGLE-STRANDED DNA-BINDING PROTEIN, MITOCHONDRIAL"/>
    <property type="match status" value="1"/>
</dbReference>
<proteinExistence type="predicted"/>
<feature type="compositionally biased region" description="Low complexity" evidence="4">
    <location>
        <begin position="113"/>
        <end position="122"/>
    </location>
</feature>
<dbReference type="SUPFAM" id="SSF50249">
    <property type="entry name" value="Nucleic acid-binding proteins"/>
    <property type="match status" value="1"/>
</dbReference>
<organism evidence="5 6">
    <name type="scientific">Chitinophaga eiseniae</name>
    <dbReference type="NCBI Taxonomy" id="634771"/>
    <lineage>
        <taxon>Bacteria</taxon>
        <taxon>Pseudomonadati</taxon>
        <taxon>Bacteroidota</taxon>
        <taxon>Chitinophagia</taxon>
        <taxon>Chitinophagales</taxon>
        <taxon>Chitinophagaceae</taxon>
        <taxon>Chitinophaga</taxon>
    </lineage>
</organism>
<dbReference type="GO" id="GO:0003697">
    <property type="term" value="F:single-stranded DNA binding"/>
    <property type="evidence" value="ECO:0007669"/>
    <property type="project" value="InterPro"/>
</dbReference>
<dbReference type="GO" id="GO:0009295">
    <property type="term" value="C:nucleoid"/>
    <property type="evidence" value="ECO:0007669"/>
    <property type="project" value="TreeGrafter"/>
</dbReference>
<reference evidence="6" key="1">
    <citation type="submission" date="2017-02" db="EMBL/GenBank/DDBJ databases">
        <authorList>
            <person name="Varghese N."/>
            <person name="Submissions S."/>
        </authorList>
    </citation>
    <scope>NUCLEOTIDE SEQUENCE [LARGE SCALE GENOMIC DNA]</scope>
    <source>
        <strain evidence="6">DSM 22224</strain>
    </source>
</reference>
<dbReference type="InterPro" id="IPR000424">
    <property type="entry name" value="Primosome_PriB/ssb"/>
</dbReference>
<keyword evidence="6" id="KW-1185">Reference proteome</keyword>
<name>A0A1T4TI18_9BACT</name>
<dbReference type="PROSITE" id="PS50935">
    <property type="entry name" value="SSB"/>
    <property type="match status" value="1"/>
</dbReference>
<dbReference type="OrthoDB" id="957856at2"/>
<dbReference type="GO" id="GO:0006260">
    <property type="term" value="P:DNA replication"/>
    <property type="evidence" value="ECO:0007669"/>
    <property type="project" value="InterPro"/>
</dbReference>
<dbReference type="NCBIfam" id="TIGR00621">
    <property type="entry name" value="ssb"/>
    <property type="match status" value="1"/>
</dbReference>
<keyword evidence="1 2" id="KW-0238">DNA-binding</keyword>
<dbReference type="PANTHER" id="PTHR10302">
    <property type="entry name" value="SINGLE-STRANDED DNA-BINDING PROTEIN"/>
    <property type="match status" value="1"/>
</dbReference>
<dbReference type="InterPro" id="IPR011344">
    <property type="entry name" value="ssDNA-bd"/>
</dbReference>
<evidence type="ECO:0000256" key="4">
    <source>
        <dbReference type="SAM" id="MobiDB-lite"/>
    </source>
</evidence>
<feature type="compositionally biased region" description="Acidic residues" evidence="4">
    <location>
        <begin position="123"/>
        <end position="135"/>
    </location>
</feature>
<dbReference type="Proteomes" id="UP000190367">
    <property type="component" value="Unassembled WGS sequence"/>
</dbReference>
<protein>
    <recommendedName>
        <fullName evidence="2 3">Single-stranded DNA-binding protein</fullName>
    </recommendedName>
</protein>
<evidence type="ECO:0000313" key="6">
    <source>
        <dbReference type="Proteomes" id="UP000190367"/>
    </source>
</evidence>
<evidence type="ECO:0000313" key="5">
    <source>
        <dbReference type="EMBL" id="SKA40054.1"/>
    </source>
</evidence>
<dbReference type="STRING" id="634771.SAMN04488128_105110"/>
<evidence type="ECO:0000256" key="2">
    <source>
        <dbReference type="PIRNR" id="PIRNR002070"/>
    </source>
</evidence>
<gene>
    <name evidence="5" type="ORF">SAMN04488128_105110</name>
</gene>
<evidence type="ECO:0000256" key="1">
    <source>
        <dbReference type="ARBA" id="ARBA00023125"/>
    </source>
</evidence>
<sequence>MIKLQFIGYLGRDVVRKEVNGNVVLNFPVAVNERFRNREGVLEERTTWVDCSLWNREMMAAHLHQGTLVYVEGGPRVEGYITRTDQPAAAVRLRVYHMQLLSRKDEERRRPAPVEVPAVPEQELVEEQPADDLPF</sequence>
<dbReference type="PIRSF" id="PIRSF002070">
    <property type="entry name" value="SSB"/>
    <property type="match status" value="1"/>
</dbReference>
<dbReference type="AlphaFoldDB" id="A0A1T4TI18"/>